<reference evidence="4" key="2">
    <citation type="submission" date="2022-01" db="EMBL/GenBank/DDBJ databases">
        <title>Collection of gut derived symbiotic bacterial strains cultured from healthy donors.</title>
        <authorList>
            <person name="Lin H."/>
            <person name="Kohout C."/>
            <person name="Waligurski E."/>
            <person name="Pamer E.G."/>
        </authorList>
    </citation>
    <scope>NUCLEOTIDE SEQUENCE</scope>
    <source>
        <strain evidence="4">MSK.14.39</strain>
    </source>
</reference>
<dbReference type="Gene3D" id="3.40.30.10">
    <property type="entry name" value="Glutaredoxin"/>
    <property type="match status" value="1"/>
</dbReference>
<reference evidence="5 6" key="1">
    <citation type="submission" date="2019-08" db="EMBL/GenBank/DDBJ databases">
        <title>In-depth cultivation of the pig gut microbiome towards novel bacterial diversity and tailored functional studies.</title>
        <authorList>
            <person name="Wylensek D."/>
            <person name="Hitch T.C.A."/>
            <person name="Clavel T."/>
        </authorList>
    </citation>
    <scope>NUCLEOTIDE SEQUENCE [LARGE SCALE GENOMIC DNA]</scope>
    <source>
        <strain evidence="5 6">Med78-601-WT-4W-RMD-3</strain>
    </source>
</reference>
<gene>
    <name evidence="5" type="ORF">FYJ27_07370</name>
    <name evidence="4" type="ORF">L0P62_07665</name>
</gene>
<dbReference type="InterPro" id="IPR011767">
    <property type="entry name" value="GLR_AS"/>
</dbReference>
<evidence type="ECO:0000256" key="2">
    <source>
        <dbReference type="ARBA" id="ARBA00023284"/>
    </source>
</evidence>
<keyword evidence="7" id="KW-1185">Reference proteome</keyword>
<dbReference type="InterPro" id="IPR036249">
    <property type="entry name" value="Thioredoxin-like_sf"/>
</dbReference>
<proteinExistence type="predicted"/>
<keyword evidence="2" id="KW-0676">Redox-active center</keyword>
<evidence type="ECO:0000313" key="6">
    <source>
        <dbReference type="Proteomes" id="UP000462760"/>
    </source>
</evidence>
<dbReference type="PROSITE" id="PS51354">
    <property type="entry name" value="GLUTAREDOXIN_2"/>
    <property type="match status" value="1"/>
</dbReference>
<dbReference type="GO" id="GO:0045454">
    <property type="term" value="P:cell redox homeostasis"/>
    <property type="evidence" value="ECO:0007669"/>
    <property type="project" value="TreeGrafter"/>
</dbReference>
<dbReference type="OrthoDB" id="3174166at2"/>
<protein>
    <submittedName>
        <fullName evidence="5">Glutaredoxin family protein</fullName>
    </submittedName>
</protein>
<dbReference type="AlphaFoldDB" id="A0A844FI11"/>
<dbReference type="Pfam" id="PF00462">
    <property type="entry name" value="Glutaredoxin"/>
    <property type="match status" value="1"/>
</dbReference>
<comment type="caution">
    <text evidence="5">The sequence shown here is derived from an EMBL/GenBank/DDBJ whole genome shotgun (WGS) entry which is preliminary data.</text>
</comment>
<dbReference type="Proteomes" id="UP001108123">
    <property type="component" value="Unassembled WGS sequence"/>
</dbReference>
<dbReference type="PROSITE" id="PS00195">
    <property type="entry name" value="GLUTAREDOXIN_1"/>
    <property type="match status" value="1"/>
</dbReference>
<dbReference type="PANTHER" id="PTHR34386:SF1">
    <property type="entry name" value="GLUTAREDOXIN-LIKE PROTEIN NRDH"/>
    <property type="match status" value="1"/>
</dbReference>
<evidence type="ECO:0000313" key="5">
    <source>
        <dbReference type="EMBL" id="MSS43545.1"/>
    </source>
</evidence>
<evidence type="ECO:0000313" key="4">
    <source>
        <dbReference type="EMBL" id="MCG4565321.1"/>
    </source>
</evidence>
<dbReference type="EMBL" id="VULR01000008">
    <property type="protein sequence ID" value="MSS43545.1"/>
    <property type="molecule type" value="Genomic_DNA"/>
</dbReference>
<evidence type="ECO:0000259" key="3">
    <source>
        <dbReference type="PROSITE" id="PS50404"/>
    </source>
</evidence>
<feature type="domain" description="GST N-terminal" evidence="3">
    <location>
        <begin position="2"/>
        <end position="75"/>
    </location>
</feature>
<dbReference type="InterPro" id="IPR002109">
    <property type="entry name" value="Glutaredoxin"/>
</dbReference>
<dbReference type="InterPro" id="IPR014025">
    <property type="entry name" value="Glutaredoxin_subgr"/>
</dbReference>
<dbReference type="PROSITE" id="PS50404">
    <property type="entry name" value="GST_NTER"/>
    <property type="match status" value="1"/>
</dbReference>
<dbReference type="CDD" id="cd02976">
    <property type="entry name" value="NrdH"/>
    <property type="match status" value="1"/>
</dbReference>
<evidence type="ECO:0000256" key="1">
    <source>
        <dbReference type="ARBA" id="ARBA00023157"/>
    </source>
</evidence>
<dbReference type="InterPro" id="IPR051548">
    <property type="entry name" value="Grx-like_ET"/>
</dbReference>
<accession>A0A844FI11</accession>
<sequence length="75" mass="8593">MKNITIYTTNACPYCIKTKEYLAEKGIKYDEKNVQENSQAKNELLSMGYRTVPVLIVGDEEIVGFDKSRIDRAIM</sequence>
<dbReference type="RefSeq" id="WP_154484223.1">
    <property type="nucleotide sequence ID" value="NZ_JAHLOA010000013.1"/>
</dbReference>
<dbReference type="PRINTS" id="PR00160">
    <property type="entry name" value="GLUTAREDOXIN"/>
</dbReference>
<dbReference type="PANTHER" id="PTHR34386">
    <property type="entry name" value="GLUTAREDOXIN"/>
    <property type="match status" value="1"/>
</dbReference>
<dbReference type="EMBL" id="JAKNID010000026">
    <property type="protein sequence ID" value="MCG4565321.1"/>
    <property type="molecule type" value="Genomic_DNA"/>
</dbReference>
<keyword evidence="1" id="KW-1015">Disulfide bond</keyword>
<name>A0A844FI11_9FIRM</name>
<dbReference type="Proteomes" id="UP000462760">
    <property type="component" value="Unassembled WGS sequence"/>
</dbReference>
<dbReference type="SUPFAM" id="SSF52833">
    <property type="entry name" value="Thioredoxin-like"/>
    <property type="match status" value="1"/>
</dbReference>
<organism evidence="5 6">
    <name type="scientific">Anaerosalibacter bizertensis</name>
    <dbReference type="NCBI Taxonomy" id="932217"/>
    <lineage>
        <taxon>Bacteria</taxon>
        <taxon>Bacillati</taxon>
        <taxon>Bacillota</taxon>
        <taxon>Tissierellia</taxon>
        <taxon>Tissierellales</taxon>
        <taxon>Sporanaerobacteraceae</taxon>
        <taxon>Anaerosalibacter</taxon>
    </lineage>
</organism>
<dbReference type="GO" id="GO:0009055">
    <property type="term" value="F:electron transfer activity"/>
    <property type="evidence" value="ECO:0007669"/>
    <property type="project" value="TreeGrafter"/>
</dbReference>
<evidence type="ECO:0000313" key="7">
    <source>
        <dbReference type="Proteomes" id="UP001108123"/>
    </source>
</evidence>
<dbReference type="InterPro" id="IPR004045">
    <property type="entry name" value="Glutathione_S-Trfase_N"/>
</dbReference>